<proteinExistence type="predicted"/>
<dbReference type="PROSITE" id="PS50949">
    <property type="entry name" value="HTH_GNTR"/>
    <property type="match status" value="1"/>
</dbReference>
<dbReference type="InterPro" id="IPR036388">
    <property type="entry name" value="WH-like_DNA-bd_sf"/>
</dbReference>
<dbReference type="PANTHER" id="PTHR38445:SF12">
    <property type="entry name" value="GNTR-FAMILY TRANSCRIPTIONAL REGULATOR"/>
    <property type="match status" value="1"/>
</dbReference>
<evidence type="ECO:0000256" key="2">
    <source>
        <dbReference type="ARBA" id="ARBA00023125"/>
    </source>
</evidence>
<comment type="caution">
    <text evidence="5">The sequence shown here is derived from an EMBL/GenBank/DDBJ whole genome shotgun (WGS) entry which is preliminary data.</text>
</comment>
<keyword evidence="1" id="KW-0805">Transcription regulation</keyword>
<accession>A0ABX0SEC8</accession>
<dbReference type="CDD" id="cd07377">
    <property type="entry name" value="WHTH_GntR"/>
    <property type="match status" value="1"/>
</dbReference>
<keyword evidence="3" id="KW-0804">Transcription</keyword>
<evidence type="ECO:0000256" key="3">
    <source>
        <dbReference type="ARBA" id="ARBA00023163"/>
    </source>
</evidence>
<evidence type="ECO:0000259" key="4">
    <source>
        <dbReference type="PROSITE" id="PS50949"/>
    </source>
</evidence>
<reference evidence="5 6" key="1">
    <citation type="submission" date="2020-02" db="EMBL/GenBank/DDBJ databases">
        <title>Sequencing the genomes of 1000 actinobacteria strains.</title>
        <authorList>
            <person name="Klenk H.-P."/>
        </authorList>
    </citation>
    <scope>NUCLEOTIDE SEQUENCE [LARGE SCALE GENOMIC DNA]</scope>
    <source>
        <strain evidence="5 6">DSM 19609</strain>
    </source>
</reference>
<dbReference type="SUPFAM" id="SSF46785">
    <property type="entry name" value="Winged helix' DNA-binding domain"/>
    <property type="match status" value="1"/>
</dbReference>
<dbReference type="InterPro" id="IPR036390">
    <property type="entry name" value="WH_DNA-bd_sf"/>
</dbReference>
<dbReference type="Proteomes" id="UP000749311">
    <property type="component" value="Unassembled WGS sequence"/>
</dbReference>
<gene>
    <name evidence="5" type="ORF">FB473_001369</name>
</gene>
<dbReference type="SMART" id="SM00345">
    <property type="entry name" value="HTH_GNTR"/>
    <property type="match status" value="1"/>
</dbReference>
<keyword evidence="2 5" id="KW-0238">DNA-binding</keyword>
<protein>
    <submittedName>
        <fullName evidence="5">DNA-binding transcriptional regulator YhcF (GntR family)</fullName>
    </submittedName>
</protein>
<name>A0ABX0SEC8_9ACTN</name>
<feature type="domain" description="HTH gntR-type" evidence="4">
    <location>
        <begin position="11"/>
        <end position="79"/>
    </location>
</feature>
<dbReference type="Gene3D" id="1.10.10.10">
    <property type="entry name" value="Winged helix-like DNA-binding domain superfamily/Winged helix DNA-binding domain"/>
    <property type="match status" value="1"/>
</dbReference>
<dbReference type="RefSeq" id="WP_167165872.1">
    <property type="nucleotide sequence ID" value="NZ_BAAAOO010000015.1"/>
</dbReference>
<organism evidence="5 6">
    <name type="scientific">Brooklawnia cerclae</name>
    <dbReference type="NCBI Taxonomy" id="349934"/>
    <lineage>
        <taxon>Bacteria</taxon>
        <taxon>Bacillati</taxon>
        <taxon>Actinomycetota</taxon>
        <taxon>Actinomycetes</taxon>
        <taxon>Propionibacteriales</taxon>
        <taxon>Propionibacteriaceae</taxon>
        <taxon>Brooklawnia</taxon>
    </lineage>
</organism>
<dbReference type="GO" id="GO:0003677">
    <property type="term" value="F:DNA binding"/>
    <property type="evidence" value="ECO:0007669"/>
    <property type="project" value="UniProtKB-KW"/>
</dbReference>
<keyword evidence="6" id="KW-1185">Reference proteome</keyword>
<dbReference type="Pfam" id="PF00392">
    <property type="entry name" value="GntR"/>
    <property type="match status" value="1"/>
</dbReference>
<dbReference type="InterPro" id="IPR000524">
    <property type="entry name" value="Tscrpt_reg_HTH_GntR"/>
</dbReference>
<dbReference type="EMBL" id="JAAMOZ010000001">
    <property type="protein sequence ID" value="NIH56724.1"/>
    <property type="molecule type" value="Genomic_DNA"/>
</dbReference>
<evidence type="ECO:0000313" key="6">
    <source>
        <dbReference type="Proteomes" id="UP000749311"/>
    </source>
</evidence>
<sequence>MEIELDPLSPVPLYQQVRDRIVELIAMGQLARGTGLASVRSLAGAFRINPATVAKGYDLLRTEGLVVSNAKSGTFIARGRDSEPAQAYFVTEWRQRLITLLAEGRAKGLTEADLISICREVTARLEAGASQGGM</sequence>
<evidence type="ECO:0000256" key="1">
    <source>
        <dbReference type="ARBA" id="ARBA00023015"/>
    </source>
</evidence>
<evidence type="ECO:0000313" key="5">
    <source>
        <dbReference type="EMBL" id="NIH56724.1"/>
    </source>
</evidence>
<dbReference type="PANTHER" id="PTHR38445">
    <property type="entry name" value="HTH-TYPE TRANSCRIPTIONAL REPRESSOR YTRA"/>
    <property type="match status" value="1"/>
</dbReference>